<keyword evidence="5 10" id="KW-1133">Transmembrane helix</keyword>
<keyword evidence="11" id="KW-0282">Flagellum</keyword>
<comment type="similarity">
    <text evidence="8">Belongs to the FliO/MopB family.</text>
</comment>
<evidence type="ECO:0000313" key="11">
    <source>
        <dbReference type="EMBL" id="MBB3966337.1"/>
    </source>
</evidence>
<feature type="compositionally biased region" description="Low complexity" evidence="9">
    <location>
        <begin position="112"/>
        <end position="123"/>
    </location>
</feature>
<dbReference type="PANTHER" id="PTHR38766:SF1">
    <property type="entry name" value="FLAGELLAR PROTEIN FLIO"/>
    <property type="match status" value="1"/>
</dbReference>
<dbReference type="PANTHER" id="PTHR38766">
    <property type="entry name" value="FLAGELLAR PROTEIN FLIO"/>
    <property type="match status" value="1"/>
</dbReference>
<feature type="region of interest" description="Disordered" evidence="9">
    <location>
        <begin position="244"/>
        <end position="290"/>
    </location>
</feature>
<reference evidence="11 12" key="1">
    <citation type="submission" date="2020-08" db="EMBL/GenBank/DDBJ databases">
        <title>Genomic Encyclopedia of Type Strains, Phase IV (KMG-IV): sequencing the most valuable type-strain genomes for metagenomic binning, comparative biology and taxonomic classification.</title>
        <authorList>
            <person name="Goeker M."/>
        </authorList>
    </citation>
    <scope>NUCLEOTIDE SEQUENCE [LARGE SCALE GENOMIC DNA]</scope>
    <source>
        <strain evidence="11 12">DSM 26575</strain>
    </source>
</reference>
<evidence type="ECO:0000256" key="7">
    <source>
        <dbReference type="ARBA" id="ARBA00023143"/>
    </source>
</evidence>
<evidence type="ECO:0000256" key="6">
    <source>
        <dbReference type="ARBA" id="ARBA00023136"/>
    </source>
</evidence>
<dbReference type="InterPro" id="IPR022781">
    <property type="entry name" value="Flagellar_biosynth_FliO"/>
</dbReference>
<dbReference type="Pfam" id="PF04347">
    <property type="entry name" value="FliO"/>
    <property type="match status" value="1"/>
</dbReference>
<dbReference type="GO" id="GO:0009425">
    <property type="term" value="C:bacterial-type flagellum basal body"/>
    <property type="evidence" value="ECO:0007669"/>
    <property type="project" value="UniProtKB-SubCell"/>
</dbReference>
<feature type="region of interest" description="Disordered" evidence="9">
    <location>
        <begin position="309"/>
        <end position="338"/>
    </location>
</feature>
<evidence type="ECO:0000256" key="9">
    <source>
        <dbReference type="SAM" id="MobiDB-lite"/>
    </source>
</evidence>
<gene>
    <name evidence="11" type="ORF">GGQ67_004024</name>
</gene>
<evidence type="ECO:0000313" key="12">
    <source>
        <dbReference type="Proteomes" id="UP000582090"/>
    </source>
</evidence>
<feature type="compositionally biased region" description="Pro residues" evidence="9">
    <location>
        <begin position="265"/>
        <end position="274"/>
    </location>
</feature>
<keyword evidence="6 10" id="KW-0472">Membrane</keyword>
<organism evidence="11 12">
    <name type="scientific">Rhizobium metallidurans</name>
    <dbReference type="NCBI Taxonomy" id="1265931"/>
    <lineage>
        <taxon>Bacteria</taxon>
        <taxon>Pseudomonadati</taxon>
        <taxon>Pseudomonadota</taxon>
        <taxon>Alphaproteobacteria</taxon>
        <taxon>Hyphomicrobiales</taxon>
        <taxon>Rhizobiaceae</taxon>
        <taxon>Rhizobium/Agrobacterium group</taxon>
        <taxon>Rhizobium</taxon>
    </lineage>
</organism>
<keyword evidence="11" id="KW-0966">Cell projection</keyword>
<comment type="subcellular location">
    <subcellularLocation>
        <location evidence="1">Bacterial flagellum basal body</location>
    </subcellularLocation>
    <subcellularLocation>
        <location evidence="2">Cell membrane</location>
    </subcellularLocation>
</comment>
<dbReference type="RefSeq" id="WP_183901833.1">
    <property type="nucleotide sequence ID" value="NZ_JACIDW010000016.1"/>
</dbReference>
<keyword evidence="7" id="KW-0975">Bacterial flagellum</keyword>
<keyword evidence="4 10" id="KW-0812">Transmembrane</keyword>
<evidence type="ECO:0000256" key="1">
    <source>
        <dbReference type="ARBA" id="ARBA00004117"/>
    </source>
</evidence>
<accession>A0A7W6CWT3</accession>
<proteinExistence type="inferred from homology"/>
<keyword evidence="3" id="KW-1003">Cell membrane</keyword>
<evidence type="ECO:0000256" key="5">
    <source>
        <dbReference type="ARBA" id="ARBA00022989"/>
    </source>
</evidence>
<dbReference type="EMBL" id="JACIDW010000016">
    <property type="protein sequence ID" value="MBB3966337.1"/>
    <property type="molecule type" value="Genomic_DNA"/>
</dbReference>
<feature type="transmembrane region" description="Helical" evidence="10">
    <location>
        <begin position="12"/>
        <end position="34"/>
    </location>
</feature>
<dbReference type="Proteomes" id="UP000582090">
    <property type="component" value="Unassembled WGS sequence"/>
</dbReference>
<name>A0A7W6CWT3_9HYPH</name>
<feature type="region of interest" description="Disordered" evidence="9">
    <location>
        <begin position="103"/>
        <end position="123"/>
    </location>
</feature>
<evidence type="ECO:0000256" key="8">
    <source>
        <dbReference type="ARBA" id="ARBA00037937"/>
    </source>
</evidence>
<evidence type="ECO:0000256" key="4">
    <source>
        <dbReference type="ARBA" id="ARBA00022692"/>
    </source>
</evidence>
<dbReference type="GO" id="GO:0044781">
    <property type="term" value="P:bacterial-type flagellum organization"/>
    <property type="evidence" value="ECO:0007669"/>
    <property type="project" value="InterPro"/>
</dbReference>
<dbReference type="AlphaFoldDB" id="A0A7W6CWT3"/>
<evidence type="ECO:0000256" key="2">
    <source>
        <dbReference type="ARBA" id="ARBA00004236"/>
    </source>
</evidence>
<evidence type="ECO:0000256" key="10">
    <source>
        <dbReference type="SAM" id="Phobius"/>
    </source>
</evidence>
<keyword evidence="11" id="KW-0969">Cilium</keyword>
<sequence length="364" mass="39180">MFDGIMESYGSRFIIAAGGVAIALLLLVAVLWIMRNRPSSPFVRGGRNRQPRLQVLDAAAVDARRRLVLVRRDDVEHLILIGGPSDVVIESRILPDGQTEITREPARPEAPQPAAASAPQAEPAVSAAMAEAAPSVIVPPAPRPAPTRGLSPIEEFAPVSDRLETPPIAPQPAQRQQHEVFEPEIEAEIEPAPRPLPASIAPASVAPVVPRPQPPVFSRQEPGPIETATAVDILDSARQRVLTPQRIEPQVMSPPSPPQRVDLYPPAPQAPAPQPTAFQPVARPAPSAQPSDFQRVLEEEMTSNLAAERPVHMQNAPTQNTPARPVPGNMPRRDPEMAPITGADAALQNEVARIFGEMSVNRDK</sequence>
<protein>
    <submittedName>
        <fullName evidence="11">Flagellar biogenesis protein FliO</fullName>
    </submittedName>
</protein>
<keyword evidence="12" id="KW-1185">Reference proteome</keyword>
<evidence type="ECO:0000256" key="3">
    <source>
        <dbReference type="ARBA" id="ARBA00022475"/>
    </source>
</evidence>
<dbReference type="GO" id="GO:0005886">
    <property type="term" value="C:plasma membrane"/>
    <property type="evidence" value="ECO:0007669"/>
    <property type="project" value="UniProtKB-SubCell"/>
</dbReference>
<dbReference type="InterPro" id="IPR052205">
    <property type="entry name" value="FliO/MopB"/>
</dbReference>
<comment type="caution">
    <text evidence="11">The sequence shown here is derived from an EMBL/GenBank/DDBJ whole genome shotgun (WGS) entry which is preliminary data.</text>
</comment>